<proteinExistence type="predicted"/>
<feature type="compositionally biased region" description="Basic and acidic residues" evidence="1">
    <location>
        <begin position="113"/>
        <end position="131"/>
    </location>
</feature>
<keyword evidence="2" id="KW-0472">Membrane</keyword>
<sequence length="131" mass="14009">MKQQSITSLPPSPEDERRARMIRYSVTMGIRMVCIVLMLFVHGWWLLVCAAGAILLPYFAVIVANVHGSGAGTTVVRPGAVQLYRGQSSSQSSGQSSTGPDSSSFPQTSPEQAPERPDSTRDASRDPGADS</sequence>
<keyword evidence="2" id="KW-0812">Transmembrane</keyword>
<reference evidence="3 4" key="1">
    <citation type="submission" date="2019-03" db="EMBL/GenBank/DDBJ databases">
        <title>Genomics of glacier-inhabiting Cryobacterium strains.</title>
        <authorList>
            <person name="Liu Q."/>
            <person name="Xin Y.-H."/>
        </authorList>
    </citation>
    <scope>NUCLEOTIDE SEQUENCE [LARGE SCALE GENOMIC DNA]</scope>
    <source>
        <strain evidence="3 4">MDB2-B</strain>
    </source>
</reference>
<accession>A0ABY2IHZ3</accession>
<keyword evidence="4" id="KW-1185">Reference proteome</keyword>
<dbReference type="RefSeq" id="WP_134531887.1">
    <property type="nucleotide sequence ID" value="NZ_SOFG01000004.1"/>
</dbReference>
<comment type="caution">
    <text evidence="3">The sequence shown here is derived from an EMBL/GenBank/DDBJ whole genome shotgun (WGS) entry which is preliminary data.</text>
</comment>
<feature type="transmembrane region" description="Helical" evidence="2">
    <location>
        <begin position="45"/>
        <end position="64"/>
    </location>
</feature>
<evidence type="ECO:0000256" key="1">
    <source>
        <dbReference type="SAM" id="MobiDB-lite"/>
    </source>
</evidence>
<keyword evidence="2" id="KW-1133">Transmembrane helix</keyword>
<dbReference type="InterPro" id="IPR021449">
    <property type="entry name" value="DUF3099"/>
</dbReference>
<feature type="transmembrane region" description="Helical" evidence="2">
    <location>
        <begin position="21"/>
        <end position="39"/>
    </location>
</feature>
<dbReference type="Proteomes" id="UP000297608">
    <property type="component" value="Unassembled WGS sequence"/>
</dbReference>
<evidence type="ECO:0000313" key="4">
    <source>
        <dbReference type="Proteomes" id="UP000297608"/>
    </source>
</evidence>
<organism evidence="3 4">
    <name type="scientific">Cryobacterium algoricola</name>
    <dbReference type="NCBI Taxonomy" id="1259183"/>
    <lineage>
        <taxon>Bacteria</taxon>
        <taxon>Bacillati</taxon>
        <taxon>Actinomycetota</taxon>
        <taxon>Actinomycetes</taxon>
        <taxon>Micrococcales</taxon>
        <taxon>Microbacteriaceae</taxon>
        <taxon>Cryobacterium</taxon>
    </lineage>
</organism>
<dbReference type="EMBL" id="SOFG01000004">
    <property type="protein sequence ID" value="TFB90296.1"/>
    <property type="molecule type" value="Genomic_DNA"/>
</dbReference>
<evidence type="ECO:0000313" key="3">
    <source>
        <dbReference type="EMBL" id="TFB90296.1"/>
    </source>
</evidence>
<feature type="compositionally biased region" description="Low complexity" evidence="1">
    <location>
        <begin position="86"/>
        <end position="104"/>
    </location>
</feature>
<protein>
    <submittedName>
        <fullName evidence="3">DUF3099 domain-containing protein</fullName>
    </submittedName>
</protein>
<evidence type="ECO:0000256" key="2">
    <source>
        <dbReference type="SAM" id="Phobius"/>
    </source>
</evidence>
<name>A0ABY2IHZ3_9MICO</name>
<dbReference type="Pfam" id="PF11298">
    <property type="entry name" value="DUF3099"/>
    <property type="match status" value="1"/>
</dbReference>
<feature type="region of interest" description="Disordered" evidence="1">
    <location>
        <begin position="85"/>
        <end position="131"/>
    </location>
</feature>
<gene>
    <name evidence="3" type="ORF">E3O44_01390</name>
</gene>